<accession>A0A8J2NNE0</accession>
<dbReference type="AlphaFoldDB" id="A0A8J2NNE0"/>
<reference evidence="1" key="1">
    <citation type="submission" date="2021-05" db="EMBL/GenBank/DDBJ databases">
        <authorList>
            <person name="Khan N."/>
        </authorList>
    </citation>
    <scope>NUCLEOTIDE SEQUENCE</scope>
</reference>
<sequence>MIPCTDTAQRDMIAALKETFDGMDSECLVIIYYFGHVVVKYDHLGYTNLWVKREQNGQESPPVNFDLVRKMCIDHSPAKVLMLHDTIHWVEGGTSEDIHSILANINEAITTCYAPHHENPGGPECFTDHLVDELTQAAHAKNIPTTAQLWTNLVRRHLTVNNMELANMPVSFGEFNEKRTPIIIKPMDTRDWSPAPSPSHVGPSIEIEVLLSVHLGNLGDQTDLEIRARVEQNPLISRSTRVQEVYRPGSSSGILIATIPLEMWYSLRNHPAIKSLGFDVHTTCL</sequence>
<protein>
    <submittedName>
        <fullName evidence="1">Uncharacterized protein</fullName>
    </submittedName>
</protein>
<organism evidence="1 2">
    <name type="scientific">Fusarium equiseti</name>
    <name type="common">Fusarium scirpi</name>
    <dbReference type="NCBI Taxonomy" id="61235"/>
    <lineage>
        <taxon>Eukaryota</taxon>
        <taxon>Fungi</taxon>
        <taxon>Dikarya</taxon>
        <taxon>Ascomycota</taxon>
        <taxon>Pezizomycotina</taxon>
        <taxon>Sordariomycetes</taxon>
        <taxon>Hypocreomycetidae</taxon>
        <taxon>Hypocreales</taxon>
        <taxon>Nectriaceae</taxon>
        <taxon>Fusarium</taxon>
        <taxon>Fusarium incarnatum-equiseti species complex</taxon>
    </lineage>
</organism>
<name>A0A8J2NNE0_FUSEQ</name>
<evidence type="ECO:0000313" key="2">
    <source>
        <dbReference type="Proteomes" id="UP000693738"/>
    </source>
</evidence>
<dbReference type="EMBL" id="CAJSTJ010000166">
    <property type="protein sequence ID" value="CAG7564410.1"/>
    <property type="molecule type" value="Genomic_DNA"/>
</dbReference>
<proteinExistence type="predicted"/>
<dbReference type="Proteomes" id="UP000693738">
    <property type="component" value="Unassembled WGS sequence"/>
</dbReference>
<gene>
    <name evidence="1" type="ORF">FEQUK3_LOCUS10175</name>
</gene>
<comment type="caution">
    <text evidence="1">The sequence shown here is derived from an EMBL/GenBank/DDBJ whole genome shotgun (WGS) entry which is preliminary data.</text>
</comment>
<evidence type="ECO:0000313" key="1">
    <source>
        <dbReference type="EMBL" id="CAG7564410.1"/>
    </source>
</evidence>